<reference evidence="1 2" key="1">
    <citation type="submission" date="2018-11" db="EMBL/GenBank/DDBJ databases">
        <authorList>
            <person name="Ashton P.M."/>
            <person name="Dallman T."/>
            <person name="Nair S."/>
            <person name="De Pinna E."/>
            <person name="Peters T."/>
            <person name="Grant K."/>
        </authorList>
    </citation>
    <scope>NUCLEOTIDE SEQUENCE [LARGE SCALE GENOMIC DNA]</scope>
    <source>
        <strain evidence="1 2">634658</strain>
    </source>
</reference>
<evidence type="ECO:0000313" key="2">
    <source>
        <dbReference type="Proteomes" id="UP000839816"/>
    </source>
</evidence>
<comment type="caution">
    <text evidence="1">The sequence shown here is derived from an EMBL/GenBank/DDBJ whole genome shotgun (WGS) entry which is preliminary data.</text>
</comment>
<dbReference type="AlphaFoldDB" id="A0A3Z4X6G2"/>
<sequence>MQLVNLLMYPVYDVPEQVRRRIGFNASTGALDDLAAAVELGGEKAVGTQQYQEALSAIVGFDGTQNGFERPFINVSDDDNRPVQFQWESRDTGIFNFVAVFIAKPLNATRTQETQYIVSGYTSQAETSLGSLLPDDMVLYINDIYGLQATYTHDALGGKTLNPDSFRLLDNYVLSKALSVEGQTESTVDIISIAKAADMVKRIEMNSGEKFVPTSDSVLSATSSSAPQLMVSQLQRPENYVSAISNAYLASSGVDTELGSVESFFAGNNSIGVESELKQRGVIRNYSNHELIAAMRQALQNGMSDVSGGWKATSKATFRLADLRNAIVNPMRLDECIRESLALASRRGLGAGLVNQTDHWIGRNGFSTQGSLVAYDLAMSIGPIMSRNLIGEVSFVFDNRNTDIMIEPTLEVIPNSVSSITHHQLPAALGRRFLQNMKEAMVQVTKHNHIRCHMLVTALLGTVTRIEIRVDDEPLEYYTYASFMQFRLHTGNTTDLKYVGELAQNTATLLKAVEEGYTEFEKGQGRGRMLSNIPTNTGGLDPLGGLDLGGGLGGIGGNGLGNGLID</sequence>
<accession>A0A3Z4X6G2</accession>
<name>A0A3Z4X6G2_SALET</name>
<dbReference type="EMBL" id="AAAGNC010000003">
    <property type="protein sequence ID" value="EAC0255822.1"/>
    <property type="molecule type" value="Genomic_DNA"/>
</dbReference>
<organism evidence="1 2">
    <name type="scientific">Salmonella enterica subsp. enterica serovar Chester</name>
    <dbReference type="NCBI Taxonomy" id="149386"/>
    <lineage>
        <taxon>Bacteria</taxon>
        <taxon>Pseudomonadati</taxon>
        <taxon>Pseudomonadota</taxon>
        <taxon>Gammaproteobacteria</taxon>
        <taxon>Enterobacterales</taxon>
        <taxon>Enterobacteriaceae</taxon>
        <taxon>Salmonella</taxon>
    </lineage>
</organism>
<evidence type="ECO:0000313" key="1">
    <source>
        <dbReference type="EMBL" id="EAC0255822.1"/>
    </source>
</evidence>
<dbReference type="Proteomes" id="UP000839816">
    <property type="component" value="Unassembled WGS sequence"/>
</dbReference>
<protein>
    <submittedName>
        <fullName evidence="1">Uncharacterized protein</fullName>
    </submittedName>
</protein>
<proteinExistence type="predicted"/>
<gene>
    <name evidence="1" type="ORF">EHE49_03965</name>
</gene>